<accession>A0ABS4TA40</accession>
<evidence type="ECO:0000313" key="2">
    <source>
        <dbReference type="Proteomes" id="UP001519332"/>
    </source>
</evidence>
<organism evidence="1 2">
    <name type="scientific">Kibdelosporangium banguiense</name>
    <dbReference type="NCBI Taxonomy" id="1365924"/>
    <lineage>
        <taxon>Bacteria</taxon>
        <taxon>Bacillati</taxon>
        <taxon>Actinomycetota</taxon>
        <taxon>Actinomycetes</taxon>
        <taxon>Pseudonocardiales</taxon>
        <taxon>Pseudonocardiaceae</taxon>
        <taxon>Kibdelosporangium</taxon>
    </lineage>
</organism>
<evidence type="ECO:0000313" key="1">
    <source>
        <dbReference type="EMBL" id="MBP2321292.1"/>
    </source>
</evidence>
<evidence type="ECO:0008006" key="3">
    <source>
        <dbReference type="Google" id="ProtNLM"/>
    </source>
</evidence>
<comment type="caution">
    <text evidence="1">The sequence shown here is derived from an EMBL/GenBank/DDBJ whole genome shotgun (WGS) entry which is preliminary data.</text>
</comment>
<reference evidence="1 2" key="1">
    <citation type="submission" date="2021-03" db="EMBL/GenBank/DDBJ databases">
        <title>Sequencing the genomes of 1000 actinobacteria strains.</title>
        <authorList>
            <person name="Klenk H.-P."/>
        </authorList>
    </citation>
    <scope>NUCLEOTIDE SEQUENCE [LARGE SCALE GENOMIC DNA]</scope>
    <source>
        <strain evidence="1 2">DSM 46670</strain>
    </source>
</reference>
<sequence>MAEERDPVDRVDRVVAQAGRMAGWLARTSWQAASRLPGGEAAQRQFRKAEKAVLDEVRRRLDAEETFTERLIGESPAVVDGHVDAVRSAMAELLRLSTELDRRTGREHLFLSIVRQLVPDEARILAALSDGSVYALVHVAGRSALGGPQRIVLRNASSVGRAAGVMLPDLVPNYVTRLESLGVVEVGPEDPALGVQYDILLTEDRVRAAEEEVRTVRKLTPRYARRTLRLSTLGEQFWAAVDPARAG</sequence>
<dbReference type="Pfam" id="PF14337">
    <property type="entry name" value="Abi_alpha"/>
    <property type="match status" value="1"/>
</dbReference>
<gene>
    <name evidence="1" type="ORF">JOF56_001677</name>
</gene>
<dbReference type="Gene3D" id="3.30.110.190">
    <property type="match status" value="1"/>
</dbReference>
<keyword evidence="2" id="KW-1185">Reference proteome</keyword>
<dbReference type="RefSeq" id="WP_307854980.1">
    <property type="nucleotide sequence ID" value="NZ_JAGINW010000001.1"/>
</dbReference>
<protein>
    <recommendedName>
        <fullName evidence="3">DUF4393 domain-containing protein</fullName>
    </recommendedName>
</protein>
<dbReference type="Proteomes" id="UP001519332">
    <property type="component" value="Unassembled WGS sequence"/>
</dbReference>
<name>A0ABS4TA40_9PSEU</name>
<dbReference type="EMBL" id="JAGINW010000001">
    <property type="protein sequence ID" value="MBP2321292.1"/>
    <property type="molecule type" value="Genomic_DNA"/>
</dbReference>
<dbReference type="InterPro" id="IPR025506">
    <property type="entry name" value="Abi_alpha"/>
</dbReference>
<proteinExistence type="predicted"/>